<dbReference type="InterPro" id="IPR042378">
    <property type="entry name" value="IDD"/>
</dbReference>
<keyword evidence="2" id="KW-0732">Signal</keyword>
<keyword evidence="1" id="KW-0472">Membrane</keyword>
<dbReference type="OrthoDB" id="6602431at2759"/>
<sequence>MLSSFSIMILHCVLFSVLFKLISAVEENCTDFQGNSVLHGLLYVPGPNVCSLCVCYHNEPMWCKTIYCDGPPYKRCKRFLIGAHCCEFECLEPIDPPLRRKSSAGTKTVVFVTTVAVTTTLSLVVTAVLLRSLH</sequence>
<dbReference type="InParanoid" id="A0A482WRE0"/>
<name>A0A482WRE0_LAOST</name>
<organism evidence="3 4">
    <name type="scientific">Laodelphax striatellus</name>
    <name type="common">Small brown planthopper</name>
    <name type="synonym">Delphax striatella</name>
    <dbReference type="NCBI Taxonomy" id="195883"/>
    <lineage>
        <taxon>Eukaryota</taxon>
        <taxon>Metazoa</taxon>
        <taxon>Ecdysozoa</taxon>
        <taxon>Arthropoda</taxon>
        <taxon>Hexapoda</taxon>
        <taxon>Insecta</taxon>
        <taxon>Pterygota</taxon>
        <taxon>Neoptera</taxon>
        <taxon>Paraneoptera</taxon>
        <taxon>Hemiptera</taxon>
        <taxon>Auchenorrhyncha</taxon>
        <taxon>Fulgoroidea</taxon>
        <taxon>Delphacidae</taxon>
        <taxon>Criomorphinae</taxon>
        <taxon>Laodelphax</taxon>
    </lineage>
</organism>
<dbReference type="SMR" id="A0A482WRE0"/>
<feature type="chain" id="PRO_5019753180" description="VWFC domain-containing protein" evidence="2">
    <location>
        <begin position="25"/>
        <end position="134"/>
    </location>
</feature>
<dbReference type="AlphaFoldDB" id="A0A482WRE0"/>
<dbReference type="PANTHER" id="PTHR15256">
    <property type="entry name" value="INTEGRAL MEMBRANE PROTEIN DGCR2/IDD"/>
    <property type="match status" value="1"/>
</dbReference>
<evidence type="ECO:0008006" key="5">
    <source>
        <dbReference type="Google" id="ProtNLM"/>
    </source>
</evidence>
<evidence type="ECO:0000256" key="2">
    <source>
        <dbReference type="SAM" id="SignalP"/>
    </source>
</evidence>
<dbReference type="EMBL" id="QKKF02027474">
    <property type="protein sequence ID" value="RZF35822.1"/>
    <property type="molecule type" value="Genomic_DNA"/>
</dbReference>
<evidence type="ECO:0000313" key="4">
    <source>
        <dbReference type="Proteomes" id="UP000291343"/>
    </source>
</evidence>
<reference evidence="3 4" key="1">
    <citation type="journal article" date="2017" name="Gigascience">
        <title>Genome sequence of the small brown planthopper, Laodelphax striatellus.</title>
        <authorList>
            <person name="Zhu J."/>
            <person name="Jiang F."/>
            <person name="Wang X."/>
            <person name="Yang P."/>
            <person name="Bao Y."/>
            <person name="Zhao W."/>
            <person name="Wang W."/>
            <person name="Lu H."/>
            <person name="Wang Q."/>
            <person name="Cui N."/>
            <person name="Li J."/>
            <person name="Chen X."/>
            <person name="Luo L."/>
            <person name="Yu J."/>
            <person name="Kang L."/>
            <person name="Cui F."/>
        </authorList>
    </citation>
    <scope>NUCLEOTIDE SEQUENCE [LARGE SCALE GENOMIC DNA]</scope>
    <source>
        <strain evidence="3">Lst14</strain>
    </source>
</reference>
<comment type="caution">
    <text evidence="3">The sequence shown here is derived from an EMBL/GenBank/DDBJ whole genome shotgun (WGS) entry which is preliminary data.</text>
</comment>
<proteinExistence type="predicted"/>
<protein>
    <recommendedName>
        <fullName evidence="5">VWFC domain-containing protein</fullName>
    </recommendedName>
</protein>
<dbReference type="GO" id="GO:0016020">
    <property type="term" value="C:membrane"/>
    <property type="evidence" value="ECO:0007669"/>
    <property type="project" value="TreeGrafter"/>
</dbReference>
<dbReference type="STRING" id="195883.A0A482WRE0"/>
<dbReference type="Proteomes" id="UP000291343">
    <property type="component" value="Unassembled WGS sequence"/>
</dbReference>
<gene>
    <name evidence="3" type="ORF">LSTR_LSTR006280</name>
</gene>
<feature type="transmembrane region" description="Helical" evidence="1">
    <location>
        <begin position="109"/>
        <end position="130"/>
    </location>
</feature>
<keyword evidence="4" id="KW-1185">Reference proteome</keyword>
<keyword evidence="1" id="KW-1133">Transmembrane helix</keyword>
<dbReference type="PANTHER" id="PTHR15256:SF6">
    <property type="entry name" value="INTEGRAL MEMBRANE PROTEIN DGCR2_IDD"/>
    <property type="match status" value="1"/>
</dbReference>
<evidence type="ECO:0000256" key="1">
    <source>
        <dbReference type="SAM" id="Phobius"/>
    </source>
</evidence>
<keyword evidence="1" id="KW-0812">Transmembrane</keyword>
<feature type="signal peptide" evidence="2">
    <location>
        <begin position="1"/>
        <end position="24"/>
    </location>
</feature>
<evidence type="ECO:0000313" key="3">
    <source>
        <dbReference type="EMBL" id="RZF35822.1"/>
    </source>
</evidence>
<accession>A0A482WRE0</accession>